<keyword evidence="2" id="KW-0812">Transmembrane</keyword>
<proteinExistence type="predicted"/>
<feature type="transmembrane region" description="Helical" evidence="2">
    <location>
        <begin position="140"/>
        <end position="160"/>
    </location>
</feature>
<feature type="compositionally biased region" description="Basic residues" evidence="1">
    <location>
        <begin position="1"/>
        <end position="10"/>
    </location>
</feature>
<organism evidence="4 5">
    <name type="scientific">Streptosporangium minutum</name>
    <dbReference type="NCBI Taxonomy" id="569862"/>
    <lineage>
        <taxon>Bacteria</taxon>
        <taxon>Bacillati</taxon>
        <taxon>Actinomycetota</taxon>
        <taxon>Actinomycetes</taxon>
        <taxon>Streptosporangiales</taxon>
        <taxon>Streptosporangiaceae</taxon>
        <taxon>Streptosporangium</taxon>
    </lineage>
</organism>
<evidence type="ECO:0000259" key="3">
    <source>
        <dbReference type="SMART" id="SM00458"/>
    </source>
</evidence>
<dbReference type="CDD" id="cd00161">
    <property type="entry name" value="beta-trefoil_Ricin-like"/>
    <property type="match status" value="1"/>
</dbReference>
<dbReference type="InterPro" id="IPR000772">
    <property type="entry name" value="Ricin_B_lectin"/>
</dbReference>
<evidence type="ECO:0000313" key="5">
    <source>
        <dbReference type="Proteomes" id="UP000194761"/>
    </source>
</evidence>
<protein>
    <recommendedName>
        <fullName evidence="3">Ricin B lectin domain-containing protein</fullName>
    </recommendedName>
</protein>
<dbReference type="SUPFAM" id="SSF50370">
    <property type="entry name" value="Ricin B-like lectins"/>
    <property type="match status" value="1"/>
</dbReference>
<evidence type="ECO:0000313" key="4">
    <source>
        <dbReference type="EMBL" id="OUC95369.1"/>
    </source>
</evidence>
<dbReference type="SMART" id="SM00458">
    <property type="entry name" value="RICIN"/>
    <property type="match status" value="1"/>
</dbReference>
<keyword evidence="2" id="KW-1133">Transmembrane helix</keyword>
<evidence type="ECO:0000256" key="2">
    <source>
        <dbReference type="SAM" id="Phobius"/>
    </source>
</evidence>
<accession>A0A243RKE2</accession>
<name>A0A243RKE2_9ACTN</name>
<gene>
    <name evidence="4" type="ORF">CA984_18825</name>
</gene>
<reference evidence="4 5" key="1">
    <citation type="submission" date="2017-05" db="EMBL/GenBank/DDBJ databases">
        <title>Biotechnological potential of actinobacteria isolated from South African environments.</title>
        <authorList>
            <person name="Le Roes-Hill M."/>
            <person name="Prins A."/>
            <person name="Durrell K.A."/>
        </authorList>
    </citation>
    <scope>NUCLEOTIDE SEQUENCE [LARGE SCALE GENOMIC DNA]</scope>
    <source>
        <strain evidence="4">M26</strain>
    </source>
</reference>
<dbReference type="PROSITE" id="PS50231">
    <property type="entry name" value="RICIN_B_LECTIN"/>
    <property type="match status" value="1"/>
</dbReference>
<dbReference type="EMBL" id="NGFP01000082">
    <property type="protein sequence ID" value="OUC95369.1"/>
    <property type="molecule type" value="Genomic_DNA"/>
</dbReference>
<feature type="region of interest" description="Disordered" evidence="1">
    <location>
        <begin position="1"/>
        <end position="35"/>
    </location>
</feature>
<sequence length="311" mass="34268">MRGPRPRRSQRTGAIRAATSWRAPNRVSSSDPARRDRFHLDRRAWPVHLDRHRTGLDHTRNRNYGPVAMGGMIPVTRAVPASPKPQPRMPDDRHGFLWPASHETRGELARRVIDQALRVMAWCLSSDQLSWGPTMLARRLLAVAVISTAVGAVTTLPAAASAHQPAGRTGLAWPSMCVDVSNNRGNGTLMYQWQCDSGNTNQKFVIDNGLIKVEDTIGKSPVMCLDSSNGRTNGTRVYQWQCLGNANQLWVVQRGAIVLKSTLNSGKPLCLDVTNGRGNGTQVYLWQCDSGNTNQKFVINNGQIAIKDTLS</sequence>
<comment type="caution">
    <text evidence="4">The sequence shown here is derived from an EMBL/GenBank/DDBJ whole genome shotgun (WGS) entry which is preliminary data.</text>
</comment>
<evidence type="ECO:0000256" key="1">
    <source>
        <dbReference type="SAM" id="MobiDB-lite"/>
    </source>
</evidence>
<dbReference type="InterPro" id="IPR035992">
    <property type="entry name" value="Ricin_B-like_lectins"/>
</dbReference>
<feature type="domain" description="Ricin B lectin" evidence="3">
    <location>
        <begin position="164"/>
        <end position="300"/>
    </location>
</feature>
<keyword evidence="5" id="KW-1185">Reference proteome</keyword>
<keyword evidence="2" id="KW-0472">Membrane</keyword>
<dbReference type="Proteomes" id="UP000194761">
    <property type="component" value="Unassembled WGS sequence"/>
</dbReference>
<dbReference type="AlphaFoldDB" id="A0A243RKE2"/>
<dbReference type="Gene3D" id="2.80.10.50">
    <property type="match status" value="2"/>
</dbReference>
<dbReference type="Pfam" id="PF00652">
    <property type="entry name" value="Ricin_B_lectin"/>
    <property type="match status" value="1"/>
</dbReference>